<proteinExistence type="predicted"/>
<keyword evidence="2" id="KW-1185">Reference proteome</keyword>
<evidence type="ECO:0000313" key="1">
    <source>
        <dbReference type="EMBL" id="KXN70443.1"/>
    </source>
</evidence>
<dbReference type="Proteomes" id="UP000070444">
    <property type="component" value="Unassembled WGS sequence"/>
</dbReference>
<organism evidence="1 2">
    <name type="scientific">Conidiobolus coronatus (strain ATCC 28846 / CBS 209.66 / NRRL 28638)</name>
    <name type="common">Delacroixia coronata</name>
    <dbReference type="NCBI Taxonomy" id="796925"/>
    <lineage>
        <taxon>Eukaryota</taxon>
        <taxon>Fungi</taxon>
        <taxon>Fungi incertae sedis</taxon>
        <taxon>Zoopagomycota</taxon>
        <taxon>Entomophthoromycotina</taxon>
        <taxon>Entomophthoromycetes</taxon>
        <taxon>Entomophthorales</taxon>
        <taxon>Ancylistaceae</taxon>
        <taxon>Conidiobolus</taxon>
    </lineage>
</organism>
<dbReference type="InterPro" id="IPR032675">
    <property type="entry name" value="LRR_dom_sf"/>
</dbReference>
<reference evidence="1 2" key="1">
    <citation type="journal article" date="2015" name="Genome Biol. Evol.">
        <title>Phylogenomic analyses indicate that early fungi evolved digesting cell walls of algal ancestors of land plants.</title>
        <authorList>
            <person name="Chang Y."/>
            <person name="Wang S."/>
            <person name="Sekimoto S."/>
            <person name="Aerts A.L."/>
            <person name="Choi C."/>
            <person name="Clum A."/>
            <person name="LaButti K.M."/>
            <person name="Lindquist E.A."/>
            <person name="Yee Ngan C."/>
            <person name="Ohm R.A."/>
            <person name="Salamov A.A."/>
            <person name="Grigoriev I.V."/>
            <person name="Spatafora J.W."/>
            <person name="Berbee M.L."/>
        </authorList>
    </citation>
    <scope>NUCLEOTIDE SEQUENCE [LARGE SCALE GENOMIC DNA]</scope>
    <source>
        <strain evidence="1 2">NRRL 28638</strain>
    </source>
</reference>
<accession>A0A137P614</accession>
<protein>
    <recommendedName>
        <fullName evidence="3">RNI-like protein</fullName>
    </recommendedName>
</protein>
<dbReference type="Gene3D" id="3.80.10.10">
    <property type="entry name" value="Ribonuclease Inhibitor"/>
    <property type="match status" value="1"/>
</dbReference>
<evidence type="ECO:0000313" key="2">
    <source>
        <dbReference type="Proteomes" id="UP000070444"/>
    </source>
</evidence>
<sequence length="333" mass="38351">MFPLLNIFKNLTSLELVYCAIPLTKFNELSSSLKKLKSIQLYYCKFIKLPVDDFTLEDIQFPSKLQNLTLFECQLCSNNLLSTPHNFLFDKTNNNQYEPFILPPTSIPTLLKLVFFPNSLEDGGLNQFLKSNPQLESLRFKSCYLDQFKLDHFKNTQSLKRLEFTYQYESKNTEELNISALNSIKELEFEAISLETMSNIQNLCLSAPNLASLSFIMCIDEDSTAIFNIITSITLSCLVLKNLDFYIFGHTREILDFNKLANVEVLNIEAELATILNTDFASSNSLKLVNLIYWEMRWYRMLIRNSSALSIMVGSLNLESSVLKGIRFNFLKV</sequence>
<evidence type="ECO:0008006" key="3">
    <source>
        <dbReference type="Google" id="ProtNLM"/>
    </source>
</evidence>
<dbReference type="EMBL" id="KQ964502">
    <property type="protein sequence ID" value="KXN70443.1"/>
    <property type="molecule type" value="Genomic_DNA"/>
</dbReference>
<gene>
    <name evidence="1" type="ORF">CONCODRAFT_160746</name>
</gene>
<name>A0A137P614_CONC2</name>
<dbReference type="AlphaFoldDB" id="A0A137P614"/>
<dbReference type="SUPFAM" id="SSF52047">
    <property type="entry name" value="RNI-like"/>
    <property type="match status" value="1"/>
</dbReference>